<dbReference type="AlphaFoldDB" id="J3NL56"/>
<feature type="region of interest" description="Disordered" evidence="7">
    <location>
        <begin position="49"/>
        <end position="84"/>
    </location>
</feature>
<dbReference type="EMBL" id="GL385395">
    <property type="protein sequence ID" value="EJT82023.1"/>
    <property type="molecule type" value="Genomic_DNA"/>
</dbReference>
<organism evidence="8">
    <name type="scientific">Gaeumannomyces tritici (strain R3-111a-1)</name>
    <name type="common">Wheat and barley take-all root rot fungus</name>
    <name type="synonym">Gaeumannomyces graminis var. tritici</name>
    <dbReference type="NCBI Taxonomy" id="644352"/>
    <lineage>
        <taxon>Eukaryota</taxon>
        <taxon>Fungi</taxon>
        <taxon>Dikarya</taxon>
        <taxon>Ascomycota</taxon>
        <taxon>Pezizomycotina</taxon>
        <taxon>Sordariomycetes</taxon>
        <taxon>Sordariomycetidae</taxon>
        <taxon>Magnaporthales</taxon>
        <taxon>Magnaporthaceae</taxon>
        <taxon>Gaeumannomyces</taxon>
    </lineage>
</organism>
<dbReference type="HOGENOM" id="CLU_1320960_0_0_1"/>
<evidence type="ECO:0000256" key="2">
    <source>
        <dbReference type="ARBA" id="ARBA00004240"/>
    </source>
</evidence>
<sequence>MASAIPSTSAHPITDQGLSVVYNPPGQAIADIVFVHGLQGHPWKTWAAKKPSNAWPTESPHGINEQHSVCGPETPNDATSKSKKRRLEEFLVSLPRRKSRGPNAIASGSSTGHQILDANLPQSVESQRWFWPKHSVPVSCPDARVLTWGYDTVVTSPAMARLAKLAQCLTERTSSLASSASEETRTRAGAHSYSSLTRWEGSLDLCQN</sequence>
<evidence type="ECO:0000256" key="7">
    <source>
        <dbReference type="SAM" id="MobiDB-lite"/>
    </source>
</evidence>
<evidence type="ECO:0000256" key="3">
    <source>
        <dbReference type="ARBA" id="ARBA00004370"/>
    </source>
</evidence>
<name>J3NL56_GAET3</name>
<keyword evidence="6" id="KW-0472">Membrane</keyword>
<dbReference type="EnsemblFungi" id="EJT82023">
    <property type="protein sequence ID" value="EJT82023"/>
    <property type="gene ID" value="GGTG_01997"/>
</dbReference>
<evidence type="ECO:0000256" key="1">
    <source>
        <dbReference type="ARBA" id="ARBA00004173"/>
    </source>
</evidence>
<comment type="subcellular location">
    <subcellularLocation>
        <location evidence="2">Endoplasmic reticulum</location>
    </subcellularLocation>
    <subcellularLocation>
        <location evidence="3">Membrane</location>
    </subcellularLocation>
    <subcellularLocation>
        <location evidence="1">Mitochondrion</location>
    </subcellularLocation>
</comment>
<proteinExistence type="predicted"/>
<reference evidence="8" key="3">
    <citation type="submission" date="2010-09" db="EMBL/GenBank/DDBJ databases">
        <title>Annotation of Gaeumannomyces graminis var. tritici R3-111a-1.</title>
        <authorList>
            <consortium name="The Broad Institute Genome Sequencing Platform"/>
            <person name="Ma L.-J."/>
            <person name="Dead R."/>
            <person name="Young S.K."/>
            <person name="Zeng Q."/>
            <person name="Gargeya S."/>
            <person name="Fitzgerald M."/>
            <person name="Haas B."/>
            <person name="Abouelleil A."/>
            <person name="Alvarado L."/>
            <person name="Arachchi H.M."/>
            <person name="Berlin A."/>
            <person name="Brown A."/>
            <person name="Chapman S.B."/>
            <person name="Chen Z."/>
            <person name="Dunbar C."/>
            <person name="Freedman E."/>
            <person name="Gearin G."/>
            <person name="Gellesch M."/>
            <person name="Goldberg J."/>
            <person name="Griggs A."/>
            <person name="Gujja S."/>
            <person name="Heiman D."/>
            <person name="Howarth C."/>
            <person name="Larson L."/>
            <person name="Lui A."/>
            <person name="MacDonald P.J.P."/>
            <person name="Mehta T."/>
            <person name="Montmayeur A."/>
            <person name="Murphy C."/>
            <person name="Neiman D."/>
            <person name="Pearson M."/>
            <person name="Priest M."/>
            <person name="Roberts A."/>
            <person name="Saif S."/>
            <person name="Shea T."/>
            <person name="Shenoy N."/>
            <person name="Sisk P."/>
            <person name="Stolte C."/>
            <person name="Sykes S."/>
            <person name="Yandava C."/>
            <person name="Wortman J."/>
            <person name="Nusbaum C."/>
            <person name="Birren B."/>
        </authorList>
    </citation>
    <scope>NUCLEOTIDE SEQUENCE</scope>
    <source>
        <strain evidence="8">R3-111a-1</strain>
    </source>
</reference>
<keyword evidence="4" id="KW-0256">Endoplasmic reticulum</keyword>
<keyword evidence="5" id="KW-0496">Mitochondrion</keyword>
<dbReference type="PANTHER" id="PTHR48182:SF2">
    <property type="entry name" value="PROTEIN SERAC1"/>
    <property type="match status" value="1"/>
</dbReference>
<gene>
    <name evidence="9" type="primary">20342455</name>
    <name evidence="8" type="ORF">GGTG_01997</name>
</gene>
<keyword evidence="10" id="KW-1185">Reference proteome</keyword>
<dbReference type="InterPro" id="IPR052374">
    <property type="entry name" value="SERAC1"/>
</dbReference>
<protein>
    <submittedName>
        <fullName evidence="8 9">Uncharacterized protein</fullName>
    </submittedName>
</protein>
<reference evidence="9" key="5">
    <citation type="submission" date="2018-04" db="UniProtKB">
        <authorList>
            <consortium name="EnsemblFungi"/>
        </authorList>
    </citation>
    <scope>IDENTIFICATION</scope>
    <source>
        <strain evidence="9">R3-111a-1</strain>
    </source>
</reference>
<dbReference type="RefSeq" id="XP_009218032.1">
    <property type="nucleotide sequence ID" value="XM_009219768.1"/>
</dbReference>
<dbReference type="OrthoDB" id="194358at2759"/>
<dbReference type="GO" id="GO:0005739">
    <property type="term" value="C:mitochondrion"/>
    <property type="evidence" value="ECO:0007669"/>
    <property type="project" value="UniProtKB-SubCell"/>
</dbReference>
<evidence type="ECO:0000256" key="4">
    <source>
        <dbReference type="ARBA" id="ARBA00022824"/>
    </source>
</evidence>
<reference evidence="9" key="4">
    <citation type="journal article" date="2015" name="G3 (Bethesda)">
        <title>Genome sequences of three phytopathogenic species of the Magnaporthaceae family of fungi.</title>
        <authorList>
            <person name="Okagaki L.H."/>
            <person name="Nunes C.C."/>
            <person name="Sailsbery J."/>
            <person name="Clay B."/>
            <person name="Brown D."/>
            <person name="John T."/>
            <person name="Oh Y."/>
            <person name="Young N."/>
            <person name="Fitzgerald M."/>
            <person name="Haas B.J."/>
            <person name="Zeng Q."/>
            <person name="Young S."/>
            <person name="Adiconis X."/>
            <person name="Fan L."/>
            <person name="Levin J.Z."/>
            <person name="Mitchell T.K."/>
            <person name="Okubara P.A."/>
            <person name="Farman M.L."/>
            <person name="Kohn L.M."/>
            <person name="Birren B."/>
            <person name="Ma L.-J."/>
            <person name="Dean R.A."/>
        </authorList>
    </citation>
    <scope>NUCLEOTIDE SEQUENCE</scope>
    <source>
        <strain evidence="9">R3-111a-1</strain>
    </source>
</reference>
<evidence type="ECO:0000313" key="10">
    <source>
        <dbReference type="Proteomes" id="UP000006039"/>
    </source>
</evidence>
<evidence type="ECO:0000313" key="9">
    <source>
        <dbReference type="EnsemblFungi" id="EJT82023"/>
    </source>
</evidence>
<accession>J3NL56</accession>
<dbReference type="VEuPathDB" id="FungiDB:GGTG_01997"/>
<dbReference type="GeneID" id="20342455"/>
<evidence type="ECO:0000313" key="8">
    <source>
        <dbReference type="EMBL" id="EJT82023.1"/>
    </source>
</evidence>
<dbReference type="GO" id="GO:0016020">
    <property type="term" value="C:membrane"/>
    <property type="evidence" value="ECO:0007669"/>
    <property type="project" value="UniProtKB-SubCell"/>
</dbReference>
<evidence type="ECO:0000256" key="5">
    <source>
        <dbReference type="ARBA" id="ARBA00023128"/>
    </source>
</evidence>
<dbReference type="GO" id="GO:0005783">
    <property type="term" value="C:endoplasmic reticulum"/>
    <property type="evidence" value="ECO:0007669"/>
    <property type="project" value="UniProtKB-SubCell"/>
</dbReference>
<dbReference type="PANTHER" id="PTHR48182">
    <property type="entry name" value="PROTEIN SERAC1"/>
    <property type="match status" value="1"/>
</dbReference>
<reference evidence="8" key="2">
    <citation type="submission" date="2010-07" db="EMBL/GenBank/DDBJ databases">
        <authorList>
            <consortium name="The Broad Institute Genome Sequencing Platform"/>
            <consortium name="Broad Institute Genome Sequencing Center for Infectious Disease"/>
            <person name="Ma L.-J."/>
            <person name="Dead R."/>
            <person name="Young S."/>
            <person name="Zeng Q."/>
            <person name="Koehrsen M."/>
            <person name="Alvarado L."/>
            <person name="Berlin A."/>
            <person name="Chapman S.B."/>
            <person name="Chen Z."/>
            <person name="Freedman E."/>
            <person name="Gellesch M."/>
            <person name="Goldberg J."/>
            <person name="Griggs A."/>
            <person name="Gujja S."/>
            <person name="Heilman E.R."/>
            <person name="Heiman D."/>
            <person name="Hepburn T."/>
            <person name="Howarth C."/>
            <person name="Jen D."/>
            <person name="Larson L."/>
            <person name="Mehta T."/>
            <person name="Neiman D."/>
            <person name="Pearson M."/>
            <person name="Roberts A."/>
            <person name="Saif S."/>
            <person name="Shea T."/>
            <person name="Shenoy N."/>
            <person name="Sisk P."/>
            <person name="Stolte C."/>
            <person name="Sykes S."/>
            <person name="Walk T."/>
            <person name="White J."/>
            <person name="Yandava C."/>
            <person name="Haas B."/>
            <person name="Nusbaum C."/>
            <person name="Birren B."/>
        </authorList>
    </citation>
    <scope>NUCLEOTIDE SEQUENCE</scope>
    <source>
        <strain evidence="8">R3-111a-1</strain>
    </source>
</reference>
<evidence type="ECO:0000256" key="6">
    <source>
        <dbReference type="ARBA" id="ARBA00023136"/>
    </source>
</evidence>
<reference evidence="10" key="1">
    <citation type="submission" date="2010-07" db="EMBL/GenBank/DDBJ databases">
        <title>The genome sequence of Gaeumannomyces graminis var. tritici strain R3-111a-1.</title>
        <authorList>
            <consortium name="The Broad Institute Genome Sequencing Platform"/>
            <person name="Ma L.-J."/>
            <person name="Dead R."/>
            <person name="Young S."/>
            <person name="Zeng Q."/>
            <person name="Koehrsen M."/>
            <person name="Alvarado L."/>
            <person name="Berlin A."/>
            <person name="Chapman S.B."/>
            <person name="Chen Z."/>
            <person name="Freedman E."/>
            <person name="Gellesch M."/>
            <person name="Goldberg J."/>
            <person name="Griggs A."/>
            <person name="Gujja S."/>
            <person name="Heilman E.R."/>
            <person name="Heiman D."/>
            <person name="Hepburn T."/>
            <person name="Howarth C."/>
            <person name="Jen D."/>
            <person name="Larson L."/>
            <person name="Mehta T."/>
            <person name="Neiman D."/>
            <person name="Pearson M."/>
            <person name="Roberts A."/>
            <person name="Saif S."/>
            <person name="Shea T."/>
            <person name="Shenoy N."/>
            <person name="Sisk P."/>
            <person name="Stolte C."/>
            <person name="Sykes S."/>
            <person name="Walk T."/>
            <person name="White J."/>
            <person name="Yandava C."/>
            <person name="Haas B."/>
            <person name="Nusbaum C."/>
            <person name="Birren B."/>
        </authorList>
    </citation>
    <scope>NUCLEOTIDE SEQUENCE [LARGE SCALE GENOMIC DNA]</scope>
    <source>
        <strain evidence="10">R3-111a-1</strain>
    </source>
</reference>
<dbReference type="Proteomes" id="UP000006039">
    <property type="component" value="Unassembled WGS sequence"/>
</dbReference>